<dbReference type="HOGENOM" id="CLU_1586756_0_0_1"/>
<sequence>MCQQQLFFLQQQQARQEQQQQEGMMCQYQLFHMQQQQNQSLFAPSQPVTARPTGFGSNDPFAPSTAPSGFNPSPRPTQQEGPTSQKRTRPTLPHACPPCLPPLRPRKIKSRTGRSRLRRRKGWARTRHIYLAALFANRDDGHDTFGNMGALRYGYTDPGRQIVAQRTT</sequence>
<dbReference type="STRING" id="486041.B0CZN3"/>
<feature type="compositionally biased region" description="Polar residues" evidence="1">
    <location>
        <begin position="65"/>
        <end position="85"/>
    </location>
</feature>
<dbReference type="AlphaFoldDB" id="B0CZN3"/>
<evidence type="ECO:0000256" key="1">
    <source>
        <dbReference type="SAM" id="MobiDB-lite"/>
    </source>
</evidence>
<accession>B0CZN3</accession>
<keyword evidence="3" id="KW-1185">Reference proteome</keyword>
<dbReference type="Proteomes" id="UP000001194">
    <property type="component" value="Unassembled WGS sequence"/>
</dbReference>
<name>B0CZN3_LACBS</name>
<dbReference type="InParanoid" id="B0CZN3"/>
<feature type="region of interest" description="Disordered" evidence="1">
    <location>
        <begin position="38"/>
        <end position="121"/>
    </location>
</feature>
<feature type="compositionally biased region" description="Polar residues" evidence="1">
    <location>
        <begin position="38"/>
        <end position="48"/>
    </location>
</feature>
<reference evidence="2 3" key="1">
    <citation type="journal article" date="2008" name="Nature">
        <title>The genome of Laccaria bicolor provides insights into mycorrhizal symbiosis.</title>
        <authorList>
            <person name="Martin F."/>
            <person name="Aerts A."/>
            <person name="Ahren D."/>
            <person name="Brun A."/>
            <person name="Danchin E.G.J."/>
            <person name="Duchaussoy F."/>
            <person name="Gibon J."/>
            <person name="Kohler A."/>
            <person name="Lindquist E."/>
            <person name="Pereda V."/>
            <person name="Salamov A."/>
            <person name="Shapiro H.J."/>
            <person name="Wuyts J."/>
            <person name="Blaudez D."/>
            <person name="Buee M."/>
            <person name="Brokstein P."/>
            <person name="Canbaeck B."/>
            <person name="Cohen D."/>
            <person name="Courty P.E."/>
            <person name="Coutinho P.M."/>
            <person name="Delaruelle C."/>
            <person name="Detter J.C."/>
            <person name="Deveau A."/>
            <person name="DiFazio S."/>
            <person name="Duplessis S."/>
            <person name="Fraissinet-Tachet L."/>
            <person name="Lucic E."/>
            <person name="Frey-Klett P."/>
            <person name="Fourrey C."/>
            <person name="Feussner I."/>
            <person name="Gay G."/>
            <person name="Grimwood J."/>
            <person name="Hoegger P.J."/>
            <person name="Jain P."/>
            <person name="Kilaru S."/>
            <person name="Labbe J."/>
            <person name="Lin Y.C."/>
            <person name="Legue V."/>
            <person name="Le Tacon F."/>
            <person name="Marmeisse R."/>
            <person name="Melayah D."/>
            <person name="Montanini B."/>
            <person name="Muratet M."/>
            <person name="Nehls U."/>
            <person name="Niculita-Hirzel H."/>
            <person name="Oudot-Le Secq M.P."/>
            <person name="Peter M."/>
            <person name="Quesneville H."/>
            <person name="Rajashekar B."/>
            <person name="Reich M."/>
            <person name="Rouhier N."/>
            <person name="Schmutz J."/>
            <person name="Yin T."/>
            <person name="Chalot M."/>
            <person name="Henrissat B."/>
            <person name="Kuees U."/>
            <person name="Lucas S."/>
            <person name="Van de Peer Y."/>
            <person name="Podila G.K."/>
            <person name="Polle A."/>
            <person name="Pukkila P.J."/>
            <person name="Richardson P.M."/>
            <person name="Rouze P."/>
            <person name="Sanders I.R."/>
            <person name="Stajich J.E."/>
            <person name="Tunlid A."/>
            <person name="Tuskan G."/>
            <person name="Grigoriev I.V."/>
        </authorList>
    </citation>
    <scope>NUCLEOTIDE SEQUENCE [LARGE SCALE GENOMIC DNA]</scope>
    <source>
        <strain evidence="3">S238N-H82 / ATCC MYA-4686</strain>
    </source>
</reference>
<dbReference type="OrthoDB" id="3269719at2759"/>
<feature type="compositionally biased region" description="Basic residues" evidence="1">
    <location>
        <begin position="104"/>
        <end position="121"/>
    </location>
</feature>
<protein>
    <submittedName>
        <fullName evidence="2">Predicted protein</fullName>
    </submittedName>
</protein>
<gene>
    <name evidence="2" type="ORF">LACBIDRAFT_311286</name>
</gene>
<dbReference type="KEGG" id="lbc:LACBIDRAFT_311286"/>
<proteinExistence type="predicted"/>
<evidence type="ECO:0000313" key="2">
    <source>
        <dbReference type="EMBL" id="EDR12649.1"/>
    </source>
</evidence>
<evidence type="ECO:0000313" key="3">
    <source>
        <dbReference type="Proteomes" id="UP000001194"/>
    </source>
</evidence>
<dbReference type="EMBL" id="DS547094">
    <property type="protein sequence ID" value="EDR12649.1"/>
    <property type="molecule type" value="Genomic_DNA"/>
</dbReference>
<dbReference type="GeneID" id="6072433"/>
<dbReference type="RefSeq" id="XP_001876913.1">
    <property type="nucleotide sequence ID" value="XM_001876878.1"/>
</dbReference>
<organism evidence="3">
    <name type="scientific">Laccaria bicolor (strain S238N-H82 / ATCC MYA-4686)</name>
    <name type="common">Bicoloured deceiver</name>
    <name type="synonym">Laccaria laccata var. bicolor</name>
    <dbReference type="NCBI Taxonomy" id="486041"/>
    <lineage>
        <taxon>Eukaryota</taxon>
        <taxon>Fungi</taxon>
        <taxon>Dikarya</taxon>
        <taxon>Basidiomycota</taxon>
        <taxon>Agaricomycotina</taxon>
        <taxon>Agaricomycetes</taxon>
        <taxon>Agaricomycetidae</taxon>
        <taxon>Agaricales</taxon>
        <taxon>Agaricineae</taxon>
        <taxon>Hydnangiaceae</taxon>
        <taxon>Laccaria</taxon>
    </lineage>
</organism>